<dbReference type="Pfam" id="PF03466">
    <property type="entry name" value="LysR_substrate"/>
    <property type="match status" value="1"/>
</dbReference>
<proteinExistence type="inferred from homology"/>
<gene>
    <name evidence="6" type="ORF">DIW82_11580</name>
</gene>
<dbReference type="SUPFAM" id="SSF46785">
    <property type="entry name" value="Winged helix' DNA-binding domain"/>
    <property type="match status" value="1"/>
</dbReference>
<evidence type="ECO:0000313" key="7">
    <source>
        <dbReference type="Proteomes" id="UP000261739"/>
    </source>
</evidence>
<name>A0A3D4T1J3_9CORY</name>
<keyword evidence="3" id="KW-0238">DNA-binding</keyword>
<evidence type="ECO:0000313" key="6">
    <source>
        <dbReference type="EMBL" id="HCT15388.1"/>
    </source>
</evidence>
<dbReference type="GO" id="GO:0043565">
    <property type="term" value="F:sequence-specific DNA binding"/>
    <property type="evidence" value="ECO:0007669"/>
    <property type="project" value="TreeGrafter"/>
</dbReference>
<evidence type="ECO:0000259" key="5">
    <source>
        <dbReference type="PROSITE" id="PS50931"/>
    </source>
</evidence>
<evidence type="ECO:0000256" key="3">
    <source>
        <dbReference type="ARBA" id="ARBA00023125"/>
    </source>
</evidence>
<dbReference type="InterPro" id="IPR005119">
    <property type="entry name" value="LysR_subst-bd"/>
</dbReference>
<dbReference type="EMBL" id="DQID01000297">
    <property type="protein sequence ID" value="HCT15388.1"/>
    <property type="molecule type" value="Genomic_DNA"/>
</dbReference>
<accession>A0A3D4T1J3</accession>
<comment type="similarity">
    <text evidence="1">Belongs to the LysR transcriptional regulatory family.</text>
</comment>
<reference evidence="6 7" key="1">
    <citation type="journal article" date="2018" name="Nat. Biotechnol.">
        <title>A standardized bacterial taxonomy based on genome phylogeny substantially revises the tree of life.</title>
        <authorList>
            <person name="Parks D.H."/>
            <person name="Chuvochina M."/>
            <person name="Waite D.W."/>
            <person name="Rinke C."/>
            <person name="Skarshewski A."/>
            <person name="Chaumeil P.A."/>
            <person name="Hugenholtz P."/>
        </authorList>
    </citation>
    <scope>NUCLEOTIDE SEQUENCE [LARGE SCALE GENOMIC DNA]</scope>
    <source>
        <strain evidence="6">UBA11247</strain>
    </source>
</reference>
<dbReference type="GO" id="GO:0006351">
    <property type="term" value="P:DNA-templated transcription"/>
    <property type="evidence" value="ECO:0007669"/>
    <property type="project" value="TreeGrafter"/>
</dbReference>
<evidence type="ECO:0000256" key="4">
    <source>
        <dbReference type="ARBA" id="ARBA00023163"/>
    </source>
</evidence>
<dbReference type="Gene3D" id="3.40.190.290">
    <property type="match status" value="1"/>
</dbReference>
<feature type="domain" description="HTH lysR-type" evidence="5">
    <location>
        <begin position="1"/>
        <end position="52"/>
    </location>
</feature>
<organism evidence="6 7">
    <name type="scientific">Corynebacterium nuruki</name>
    <dbReference type="NCBI Taxonomy" id="1032851"/>
    <lineage>
        <taxon>Bacteria</taxon>
        <taxon>Bacillati</taxon>
        <taxon>Actinomycetota</taxon>
        <taxon>Actinomycetes</taxon>
        <taxon>Mycobacteriales</taxon>
        <taxon>Corynebacteriaceae</taxon>
        <taxon>Corynebacterium</taxon>
    </lineage>
</organism>
<dbReference type="InterPro" id="IPR036388">
    <property type="entry name" value="WH-like_DNA-bd_sf"/>
</dbReference>
<sequence length="286" mass="31015">MTFLTVARLGRYTAAAHALGVNHSTVSRRIADLEKALGGKVLARGADGWEITDLGTRALPEAERAERALAGLSSLADGTTSPQLRGIVNIAAPDAFTSCIAIPPLAALQRREPRLRLEILTATQQLRQRRAGIDIEVVIGEPVVNRAVTRKLTDYHLRLYATREYLDAAGTPTCVEDLAQHRLNYYIETALQVDELDLGIRRIPDYRYGISSTSVFAHISATLAGSGIGLLPDFAIDDPRLVPVLAEEFSHAASYWAVVRDENYRNPAVRACLAALAAGKPSQPTP</sequence>
<comment type="caution">
    <text evidence="6">The sequence shown here is derived from an EMBL/GenBank/DDBJ whole genome shotgun (WGS) entry which is preliminary data.</text>
</comment>
<dbReference type="PANTHER" id="PTHR30537:SF3">
    <property type="entry name" value="TRANSCRIPTIONAL REGULATORY PROTEIN"/>
    <property type="match status" value="1"/>
</dbReference>
<evidence type="ECO:0000256" key="2">
    <source>
        <dbReference type="ARBA" id="ARBA00023015"/>
    </source>
</evidence>
<keyword evidence="4" id="KW-0804">Transcription</keyword>
<dbReference type="AlphaFoldDB" id="A0A3D4T1J3"/>
<dbReference type="SUPFAM" id="SSF53850">
    <property type="entry name" value="Periplasmic binding protein-like II"/>
    <property type="match status" value="1"/>
</dbReference>
<dbReference type="Gene3D" id="1.10.10.10">
    <property type="entry name" value="Winged helix-like DNA-binding domain superfamily/Winged helix DNA-binding domain"/>
    <property type="match status" value="1"/>
</dbReference>
<protein>
    <submittedName>
        <fullName evidence="6">LysR family transcriptional regulator</fullName>
    </submittedName>
</protein>
<evidence type="ECO:0000256" key="1">
    <source>
        <dbReference type="ARBA" id="ARBA00009437"/>
    </source>
</evidence>
<dbReference type="InterPro" id="IPR058163">
    <property type="entry name" value="LysR-type_TF_proteobact-type"/>
</dbReference>
<dbReference type="PANTHER" id="PTHR30537">
    <property type="entry name" value="HTH-TYPE TRANSCRIPTIONAL REGULATOR"/>
    <property type="match status" value="1"/>
</dbReference>
<dbReference type="GO" id="GO:0003700">
    <property type="term" value="F:DNA-binding transcription factor activity"/>
    <property type="evidence" value="ECO:0007669"/>
    <property type="project" value="InterPro"/>
</dbReference>
<dbReference type="Proteomes" id="UP000261739">
    <property type="component" value="Unassembled WGS sequence"/>
</dbReference>
<dbReference type="InterPro" id="IPR036390">
    <property type="entry name" value="WH_DNA-bd_sf"/>
</dbReference>
<dbReference type="PROSITE" id="PS50931">
    <property type="entry name" value="HTH_LYSR"/>
    <property type="match status" value="1"/>
</dbReference>
<keyword evidence="2" id="KW-0805">Transcription regulation</keyword>
<dbReference type="Pfam" id="PF00126">
    <property type="entry name" value="HTH_1"/>
    <property type="match status" value="1"/>
</dbReference>
<dbReference type="InterPro" id="IPR000847">
    <property type="entry name" value="LysR_HTH_N"/>
</dbReference>